<accession>A0A0B4CA03</accession>
<name>A0A0B4CA03_9MICO</name>
<sequence>MRSVKSLFSESSLVTSKPVGSQGGQLSSFLVFGFLAVFSVAMTPASWWALFAEAAAPSFGMRTMRITAVWVVAFMGPLTVYFGSSPRGRRRITHLSRAAVRRSVPLFAPPMALWFAFVLWLGTVGAGVRLSVVAFALVLTCASLMTPVSLIGAASGRRWLTWVPPLALLALSLGASFVVSREVFRA</sequence>
<organism evidence="2 3">
    <name type="scientific">Microbacterium hominis</name>
    <dbReference type="NCBI Taxonomy" id="162426"/>
    <lineage>
        <taxon>Bacteria</taxon>
        <taxon>Bacillati</taxon>
        <taxon>Actinomycetota</taxon>
        <taxon>Actinomycetes</taxon>
        <taxon>Micrococcales</taxon>
        <taxon>Microbacteriaceae</taxon>
        <taxon>Microbacterium</taxon>
    </lineage>
</organism>
<keyword evidence="1" id="KW-0472">Membrane</keyword>
<comment type="caution">
    <text evidence="2">The sequence shown here is derived from an EMBL/GenBank/DDBJ whole genome shotgun (WGS) entry which is preliminary data.</text>
</comment>
<keyword evidence="1" id="KW-1133">Transmembrane helix</keyword>
<feature type="transmembrane region" description="Helical" evidence="1">
    <location>
        <begin position="29"/>
        <end position="51"/>
    </location>
</feature>
<feature type="transmembrane region" description="Helical" evidence="1">
    <location>
        <begin position="63"/>
        <end position="83"/>
    </location>
</feature>
<gene>
    <name evidence="2" type="ORF">RM52_07905</name>
</gene>
<evidence type="ECO:0000256" key="1">
    <source>
        <dbReference type="SAM" id="Phobius"/>
    </source>
</evidence>
<evidence type="ECO:0000313" key="3">
    <source>
        <dbReference type="Proteomes" id="UP000031202"/>
    </source>
</evidence>
<feature type="transmembrane region" description="Helical" evidence="1">
    <location>
        <begin position="104"/>
        <end position="122"/>
    </location>
</feature>
<evidence type="ECO:0000313" key="2">
    <source>
        <dbReference type="EMBL" id="KIC57989.1"/>
    </source>
</evidence>
<feature type="transmembrane region" description="Helical" evidence="1">
    <location>
        <begin position="128"/>
        <end position="152"/>
    </location>
</feature>
<protein>
    <submittedName>
        <fullName evidence="2">Uncharacterized protein</fullName>
    </submittedName>
</protein>
<proteinExistence type="predicted"/>
<keyword evidence="1" id="KW-0812">Transmembrane</keyword>
<dbReference type="AlphaFoldDB" id="A0A0B4CA03"/>
<dbReference type="Proteomes" id="UP000031202">
    <property type="component" value="Unassembled WGS sequence"/>
</dbReference>
<dbReference type="EMBL" id="JWSZ01000010">
    <property type="protein sequence ID" value="KIC57989.1"/>
    <property type="molecule type" value="Genomic_DNA"/>
</dbReference>
<feature type="transmembrane region" description="Helical" evidence="1">
    <location>
        <begin position="159"/>
        <end position="179"/>
    </location>
</feature>
<reference evidence="2 3" key="1">
    <citation type="submission" date="2014-12" db="EMBL/GenBank/DDBJ databases">
        <title>Genome sequencing of Microbacterium hominis TPW29.</title>
        <authorList>
            <person name="Tan P.W."/>
            <person name="Chan K.-G."/>
        </authorList>
    </citation>
    <scope>NUCLEOTIDE SEQUENCE [LARGE SCALE GENOMIC DNA]</scope>
    <source>
        <strain evidence="2 3">TPW29</strain>
    </source>
</reference>